<dbReference type="EMBL" id="CP157762">
    <property type="protein sequence ID" value="XBP92780.1"/>
    <property type="molecule type" value="Genomic_DNA"/>
</dbReference>
<accession>A0AAU8HAA7</accession>
<protein>
    <recommendedName>
        <fullName evidence="3">Helix-turn-helix domain-containing protein</fullName>
    </recommendedName>
</protein>
<name>A0AAU8HAA7_9ACTN</name>
<reference evidence="1" key="1">
    <citation type="submission" date="2024-01" db="EMBL/GenBank/DDBJ databases">
        <title>The genome sequence of Micromonospora mangrovi CCTCC AA 2012012.</title>
        <authorList>
            <person name="Gao J."/>
        </authorList>
    </citation>
    <scope>NUCLEOTIDE SEQUENCE</scope>
    <source>
        <strain evidence="1">CCTCC AA 2012012</strain>
    </source>
</reference>
<organism evidence="2">
    <name type="scientific">Micromonospora sp. CCTCC AA 2012012</name>
    <dbReference type="NCBI Taxonomy" id="3111921"/>
    <lineage>
        <taxon>Bacteria</taxon>
        <taxon>Bacillati</taxon>
        <taxon>Actinomycetota</taxon>
        <taxon>Actinomycetes</taxon>
        <taxon>Micromonosporales</taxon>
        <taxon>Micromonosporaceae</taxon>
        <taxon>Micromonospora</taxon>
    </lineage>
</organism>
<dbReference type="RefSeq" id="WP_350932386.1">
    <property type="nucleotide sequence ID" value="NZ_CP157762.1"/>
</dbReference>
<evidence type="ECO:0000313" key="1">
    <source>
        <dbReference type="EMBL" id="XBP92780.1"/>
    </source>
</evidence>
<dbReference type="EMBL" id="CP159342">
    <property type="protein sequence ID" value="XCH73477.1"/>
    <property type="molecule type" value="Genomic_DNA"/>
</dbReference>
<evidence type="ECO:0000313" key="2">
    <source>
        <dbReference type="EMBL" id="XCH73477.1"/>
    </source>
</evidence>
<reference evidence="2" key="2">
    <citation type="submission" date="2024-06" db="EMBL/GenBank/DDBJ databases">
        <title>Micromonospora mangrovi CCTCC AA 2012012 genome sequences.</title>
        <authorList>
            <person name="Gao J."/>
        </authorList>
    </citation>
    <scope>NUCLEOTIDE SEQUENCE</scope>
    <source>
        <strain evidence="2">CCTCC AA 2012012</strain>
    </source>
</reference>
<sequence>MEDWVVRIVFPSTPDALRASKARNDRLALDWKFVERRTGATLVATQTLRRRTASSALAKAARMVEWIQRVAEAEIDPISVSVHPDGTPEQVPELVTLAEIAVQLGVSRQRVQQLSKQTWFPPPVARTKSGPIYTLADAMQLQRVRETKKGNSYGRQSAD</sequence>
<gene>
    <name evidence="2" type="ORF">ABUL08_24840</name>
    <name evidence="1" type="ORF">VK199_24760</name>
</gene>
<proteinExistence type="predicted"/>
<dbReference type="AlphaFoldDB" id="A0AAU8HAA7"/>
<evidence type="ECO:0008006" key="3">
    <source>
        <dbReference type="Google" id="ProtNLM"/>
    </source>
</evidence>